<keyword evidence="2" id="KW-1185">Reference proteome</keyword>
<evidence type="ECO:0000313" key="1">
    <source>
        <dbReference type="EMBL" id="KAJ2982927.1"/>
    </source>
</evidence>
<dbReference type="EMBL" id="JANJQO010000051">
    <property type="protein sequence ID" value="KAJ2982927.1"/>
    <property type="molecule type" value="Genomic_DNA"/>
</dbReference>
<organism evidence="1 2">
    <name type="scientific">Zarea fungicola</name>
    <dbReference type="NCBI Taxonomy" id="93591"/>
    <lineage>
        <taxon>Eukaryota</taxon>
        <taxon>Fungi</taxon>
        <taxon>Dikarya</taxon>
        <taxon>Ascomycota</taxon>
        <taxon>Pezizomycotina</taxon>
        <taxon>Sordariomycetes</taxon>
        <taxon>Hypocreomycetidae</taxon>
        <taxon>Hypocreales</taxon>
        <taxon>Cordycipitaceae</taxon>
        <taxon>Zarea</taxon>
    </lineage>
</organism>
<evidence type="ECO:0000313" key="2">
    <source>
        <dbReference type="Proteomes" id="UP001143910"/>
    </source>
</evidence>
<sequence length="354" mass="40073">MNDVHDEIRQLLKDLISSVKRKPQNIHHSLKRFSDAFVYGRIYEHPLHLNELMSKGLKVMTQLTAISNVPLGNITDHFPFLIHAPRWLPGLRHLLTASQTRSDLLSCLDLHYQAAMTEKQERGAEKLAQRIIRSEARVEDKNEFDKWLLGIAAISSPDSTGSMLRTAVTALALHPQPQRKAFNEVQSVMGKTAFVRWSDLGNLPYISALIKEIYRWFPIAPLPAPRVASTDIPSESGYIIPQGSVIVPLPFIMMQDESLYAEPASFRPERFLRDNPEMDPTPYSFGFGKRTCPAIHTIQIFVSVAIANIIANIELSTAAQWQRIEDDNIEDDEVAFVRYLKQIPLEIKVGELAL</sequence>
<accession>A0ACC1NUA7</accession>
<comment type="caution">
    <text evidence="1">The sequence shown here is derived from an EMBL/GenBank/DDBJ whole genome shotgun (WGS) entry which is preliminary data.</text>
</comment>
<proteinExistence type="predicted"/>
<name>A0ACC1NUA7_9HYPO</name>
<reference evidence="1" key="1">
    <citation type="submission" date="2022-08" db="EMBL/GenBank/DDBJ databases">
        <title>Genome Sequence of Lecanicillium fungicola.</title>
        <authorList>
            <person name="Buettner E."/>
        </authorList>
    </citation>
    <scope>NUCLEOTIDE SEQUENCE</scope>
    <source>
        <strain evidence="1">Babe33</strain>
    </source>
</reference>
<gene>
    <name evidence="1" type="ORF">NQ176_g1059</name>
</gene>
<protein>
    <submittedName>
        <fullName evidence="1">Uncharacterized protein</fullName>
    </submittedName>
</protein>
<dbReference type="Proteomes" id="UP001143910">
    <property type="component" value="Unassembled WGS sequence"/>
</dbReference>